<protein>
    <recommendedName>
        <fullName evidence="3">Secreted protein</fullName>
    </recommendedName>
</protein>
<name>A0AAV7DEG1_ENGPU</name>
<organism evidence="1 2">
    <name type="scientific">Engystomops pustulosus</name>
    <name type="common">Tungara frog</name>
    <name type="synonym">Physalaemus pustulosus</name>
    <dbReference type="NCBI Taxonomy" id="76066"/>
    <lineage>
        <taxon>Eukaryota</taxon>
        <taxon>Metazoa</taxon>
        <taxon>Chordata</taxon>
        <taxon>Craniata</taxon>
        <taxon>Vertebrata</taxon>
        <taxon>Euteleostomi</taxon>
        <taxon>Amphibia</taxon>
        <taxon>Batrachia</taxon>
        <taxon>Anura</taxon>
        <taxon>Neobatrachia</taxon>
        <taxon>Hyloidea</taxon>
        <taxon>Leptodactylidae</taxon>
        <taxon>Leiuperinae</taxon>
        <taxon>Engystomops</taxon>
    </lineage>
</organism>
<dbReference type="Proteomes" id="UP000824782">
    <property type="component" value="Unassembled WGS sequence"/>
</dbReference>
<comment type="caution">
    <text evidence="1">The sequence shown here is derived from an EMBL/GenBank/DDBJ whole genome shotgun (WGS) entry which is preliminary data.</text>
</comment>
<dbReference type="AlphaFoldDB" id="A0AAV7DEG1"/>
<evidence type="ECO:0000313" key="2">
    <source>
        <dbReference type="Proteomes" id="UP000824782"/>
    </source>
</evidence>
<gene>
    <name evidence="1" type="ORF">GDO81_001663</name>
</gene>
<proteinExistence type="predicted"/>
<keyword evidence="2" id="KW-1185">Reference proteome</keyword>
<evidence type="ECO:0000313" key="1">
    <source>
        <dbReference type="EMBL" id="KAG8595884.1"/>
    </source>
</evidence>
<reference evidence="1" key="1">
    <citation type="thesis" date="2020" institute="ProQuest LLC" country="789 East Eisenhower Parkway, Ann Arbor, MI, USA">
        <title>Comparative Genomics and Chromosome Evolution.</title>
        <authorList>
            <person name="Mudd A.B."/>
        </authorList>
    </citation>
    <scope>NUCLEOTIDE SEQUENCE</scope>
    <source>
        <strain evidence="1">237g6f4</strain>
        <tissue evidence="1">Blood</tissue>
    </source>
</reference>
<evidence type="ECO:0008006" key="3">
    <source>
        <dbReference type="Google" id="ProtNLM"/>
    </source>
</evidence>
<sequence>MLLWMLSGCCVYEYDSMYVYHTQLSRYSTEHTCDGRRSLCTGARAHHNPTPRLHYYTVPYLWSTGRTRCTARRPPVSRPDIHPPMCCSLPDVLLRSAASAGK</sequence>
<dbReference type="EMBL" id="WNYA01000001">
    <property type="protein sequence ID" value="KAG8595884.1"/>
    <property type="molecule type" value="Genomic_DNA"/>
</dbReference>
<accession>A0AAV7DEG1</accession>